<dbReference type="SUPFAM" id="SSF50129">
    <property type="entry name" value="GroES-like"/>
    <property type="match status" value="1"/>
</dbReference>
<dbReference type="RefSeq" id="WP_092379395.1">
    <property type="nucleotide sequence ID" value="NZ_BOPI01000062.1"/>
</dbReference>
<evidence type="ECO:0000313" key="5">
    <source>
        <dbReference type="Proteomes" id="UP000198707"/>
    </source>
</evidence>
<dbReference type="PANTHER" id="PTHR48106:SF18">
    <property type="entry name" value="QUINONE OXIDOREDUCTASE PIG3"/>
    <property type="match status" value="1"/>
</dbReference>
<dbReference type="Gene3D" id="3.90.180.10">
    <property type="entry name" value="Medium-chain alcohol dehydrogenases, catalytic domain"/>
    <property type="match status" value="1"/>
</dbReference>
<protein>
    <submittedName>
        <fullName evidence="4">NADPH:quinone reductase</fullName>
    </submittedName>
</protein>
<dbReference type="AlphaFoldDB" id="A0A1H6Y1J2"/>
<dbReference type="PANTHER" id="PTHR48106">
    <property type="entry name" value="QUINONE OXIDOREDUCTASE PIG3-RELATED"/>
    <property type="match status" value="1"/>
</dbReference>
<dbReference type="OrthoDB" id="3727682at2"/>
<keyword evidence="5" id="KW-1185">Reference proteome</keyword>
<dbReference type="Pfam" id="PF13602">
    <property type="entry name" value="ADH_zinc_N_2"/>
    <property type="match status" value="1"/>
</dbReference>
<dbReference type="EMBL" id="FNYV01000004">
    <property type="protein sequence ID" value="SEJ35173.1"/>
    <property type="molecule type" value="Genomic_DNA"/>
</dbReference>
<accession>A0A1H6Y1J2</accession>
<dbReference type="GO" id="GO:0016651">
    <property type="term" value="F:oxidoreductase activity, acting on NAD(P)H"/>
    <property type="evidence" value="ECO:0007669"/>
    <property type="project" value="TreeGrafter"/>
</dbReference>
<evidence type="ECO:0000256" key="1">
    <source>
        <dbReference type="ARBA" id="ARBA00022857"/>
    </source>
</evidence>
<dbReference type="CDD" id="cd05289">
    <property type="entry name" value="MDR_like_2"/>
    <property type="match status" value="1"/>
</dbReference>
<dbReference type="STRING" id="1144548.SAMN05443287_10412"/>
<dbReference type="Pfam" id="PF08240">
    <property type="entry name" value="ADH_N"/>
    <property type="match status" value="1"/>
</dbReference>
<dbReference type="GO" id="GO:0070402">
    <property type="term" value="F:NADPH binding"/>
    <property type="evidence" value="ECO:0007669"/>
    <property type="project" value="TreeGrafter"/>
</dbReference>
<keyword evidence="2" id="KW-0560">Oxidoreductase</keyword>
<name>A0A1H6Y1J2_9ACTN</name>
<feature type="domain" description="Enoyl reductase (ER)" evidence="3">
    <location>
        <begin position="10"/>
        <end position="300"/>
    </location>
</feature>
<dbReference type="InterPro" id="IPR013154">
    <property type="entry name" value="ADH-like_N"/>
</dbReference>
<gene>
    <name evidence="4" type="ORF">SAMN05443287_10412</name>
</gene>
<dbReference type="Gene3D" id="3.40.50.720">
    <property type="entry name" value="NAD(P)-binding Rossmann-like Domain"/>
    <property type="match status" value="1"/>
</dbReference>
<dbReference type="InterPro" id="IPR011032">
    <property type="entry name" value="GroES-like_sf"/>
</dbReference>
<dbReference type="InterPro" id="IPR020843">
    <property type="entry name" value="ER"/>
</dbReference>
<reference evidence="5" key="1">
    <citation type="submission" date="2016-10" db="EMBL/GenBank/DDBJ databases">
        <authorList>
            <person name="Varghese N."/>
            <person name="Submissions S."/>
        </authorList>
    </citation>
    <scope>NUCLEOTIDE SEQUENCE [LARGE SCALE GENOMIC DNA]</scope>
    <source>
        <strain evidence="5">CGMCC 4.7038</strain>
    </source>
</reference>
<dbReference type="InterPro" id="IPR036291">
    <property type="entry name" value="NAD(P)-bd_dom_sf"/>
</dbReference>
<dbReference type="Proteomes" id="UP000198707">
    <property type="component" value="Unassembled WGS sequence"/>
</dbReference>
<evidence type="ECO:0000256" key="2">
    <source>
        <dbReference type="ARBA" id="ARBA00023002"/>
    </source>
</evidence>
<evidence type="ECO:0000259" key="3">
    <source>
        <dbReference type="SMART" id="SM00829"/>
    </source>
</evidence>
<keyword evidence="1" id="KW-0521">NADP</keyword>
<evidence type="ECO:0000313" key="4">
    <source>
        <dbReference type="EMBL" id="SEJ35173.1"/>
    </source>
</evidence>
<proteinExistence type="predicted"/>
<sequence>MRAAAFVQPGGPEVLTLMEVDTPQVSAGQVRIRVKAAGVQPFDCALRAGWTPPGVPPDYPRIPGNEFAGVVDQIGEGVTGIPVGAEVLGFDLLNAYAEQLVVPAEHVTAKPAGMPWEIAGGFSAAAQTAHIALQELSVGKSDTVLIHGAAGAVGTVAVQLAVEWGATVIGTAREENHDYLRSLGAIPIAYGDGLGDRVRATVPDGVDVALHAAGGDSLAVSLALVADRGRILTLVEHDRAQELGIRVTPNLRSAARLAELADLYTQGKLRIHVRRTFPLEDAADAHREVEIGHGRGKVVLTIG</sequence>
<dbReference type="SUPFAM" id="SSF51735">
    <property type="entry name" value="NAD(P)-binding Rossmann-fold domains"/>
    <property type="match status" value="1"/>
</dbReference>
<dbReference type="SMART" id="SM00829">
    <property type="entry name" value="PKS_ER"/>
    <property type="match status" value="1"/>
</dbReference>
<organism evidence="4 5">
    <name type="scientific">Micromonospora phaseoli</name>
    <dbReference type="NCBI Taxonomy" id="1144548"/>
    <lineage>
        <taxon>Bacteria</taxon>
        <taxon>Bacillati</taxon>
        <taxon>Actinomycetota</taxon>
        <taxon>Actinomycetes</taxon>
        <taxon>Micromonosporales</taxon>
        <taxon>Micromonosporaceae</taxon>
        <taxon>Micromonospora</taxon>
    </lineage>
</organism>